<proteinExistence type="predicted"/>
<comment type="caution">
    <text evidence="2">The sequence shown here is derived from an EMBL/GenBank/DDBJ whole genome shotgun (WGS) entry which is preliminary data.</text>
</comment>
<reference evidence="2 3" key="1">
    <citation type="submission" date="2020-01" db="EMBL/GenBank/DDBJ databases">
        <authorList>
            <consortium name="DOE Joint Genome Institute"/>
            <person name="Haridas S."/>
            <person name="Albert R."/>
            <person name="Binder M."/>
            <person name="Bloem J."/>
            <person name="Labutti K."/>
            <person name="Salamov A."/>
            <person name="Andreopoulos B."/>
            <person name="Baker S.E."/>
            <person name="Barry K."/>
            <person name="Bills G."/>
            <person name="Bluhm B.H."/>
            <person name="Cannon C."/>
            <person name="Castanera R."/>
            <person name="Culley D.E."/>
            <person name="Daum C."/>
            <person name="Ezra D."/>
            <person name="Gonzalez J.B."/>
            <person name="Henrissat B."/>
            <person name="Kuo A."/>
            <person name="Liang C."/>
            <person name="Lipzen A."/>
            <person name="Lutzoni F."/>
            <person name="Magnuson J."/>
            <person name="Mondo S."/>
            <person name="Nolan M."/>
            <person name="Ohm R."/>
            <person name="Pangilinan J."/>
            <person name="Park H.-J.H."/>
            <person name="Ramirez L."/>
            <person name="Alfaro M."/>
            <person name="Sun H."/>
            <person name="Tritt A."/>
            <person name="Yoshinaga Y."/>
            <person name="Zwiers L.-H.L."/>
            <person name="Turgeon B.G."/>
            <person name="Goodwin S.B."/>
            <person name="Spatafora J.W."/>
            <person name="Crous P.W."/>
            <person name="Grigoriev I.V."/>
        </authorList>
    </citation>
    <scope>NUCLEOTIDE SEQUENCE [LARGE SCALE GENOMIC DNA]</scope>
    <source>
        <strain evidence="2 3">CBS 611.86</strain>
    </source>
</reference>
<keyword evidence="3" id="KW-1185">Reference proteome</keyword>
<protein>
    <submittedName>
        <fullName evidence="2">Uncharacterized protein</fullName>
    </submittedName>
</protein>
<dbReference type="Proteomes" id="UP000481861">
    <property type="component" value="Unassembled WGS sequence"/>
</dbReference>
<sequence>MGARSGGRSRKDGWSRKVTNKGSGRSPSRSKNRRGWTVDGGRWTVDGGRPSAGRRKLISRMKQDRGSRPRGSWLWSLEAGVRASTPPGASKPGRGPAASAGTASAIGRAQLPVAASCQLPAGGAWCGMSQVLLLAGRL</sequence>
<evidence type="ECO:0000313" key="3">
    <source>
        <dbReference type="Proteomes" id="UP000481861"/>
    </source>
</evidence>
<dbReference type="AlphaFoldDB" id="A0A7C8MJ80"/>
<organism evidence="2 3">
    <name type="scientific">Massariosphaeria phaeospora</name>
    <dbReference type="NCBI Taxonomy" id="100035"/>
    <lineage>
        <taxon>Eukaryota</taxon>
        <taxon>Fungi</taxon>
        <taxon>Dikarya</taxon>
        <taxon>Ascomycota</taxon>
        <taxon>Pezizomycotina</taxon>
        <taxon>Dothideomycetes</taxon>
        <taxon>Pleosporomycetidae</taxon>
        <taxon>Pleosporales</taxon>
        <taxon>Pleosporales incertae sedis</taxon>
        <taxon>Massariosphaeria</taxon>
    </lineage>
</organism>
<gene>
    <name evidence="2" type="ORF">BDV95DRAFT_590885</name>
</gene>
<evidence type="ECO:0000313" key="2">
    <source>
        <dbReference type="EMBL" id="KAF2876843.1"/>
    </source>
</evidence>
<accession>A0A7C8MJ80</accession>
<feature type="region of interest" description="Disordered" evidence="1">
    <location>
        <begin position="1"/>
        <end position="103"/>
    </location>
</feature>
<name>A0A7C8MJ80_9PLEO</name>
<evidence type="ECO:0000256" key="1">
    <source>
        <dbReference type="SAM" id="MobiDB-lite"/>
    </source>
</evidence>
<dbReference type="EMBL" id="JAADJZ010000003">
    <property type="protein sequence ID" value="KAF2876843.1"/>
    <property type="molecule type" value="Genomic_DNA"/>
</dbReference>